<dbReference type="GO" id="GO:0015421">
    <property type="term" value="F:ABC-type oligopeptide transporter activity"/>
    <property type="evidence" value="ECO:0007669"/>
    <property type="project" value="TreeGrafter"/>
</dbReference>
<dbReference type="InterPro" id="IPR017871">
    <property type="entry name" value="ABC_transporter-like_CS"/>
</dbReference>
<dbReference type="Gene3D" id="3.40.50.300">
    <property type="entry name" value="P-loop containing nucleotide triphosphate hydrolases"/>
    <property type="match status" value="1"/>
</dbReference>
<evidence type="ECO:0000256" key="1">
    <source>
        <dbReference type="ARBA" id="ARBA00022741"/>
    </source>
</evidence>
<evidence type="ECO:0000313" key="5">
    <source>
        <dbReference type="EMBL" id="HAE93243.1"/>
    </source>
</evidence>
<gene>
    <name evidence="5" type="ORF">DCG65_01695</name>
</gene>
<dbReference type="SMART" id="SM00382">
    <property type="entry name" value="AAA"/>
    <property type="match status" value="1"/>
</dbReference>
<feature type="domain" description="ABC transporter" evidence="4">
    <location>
        <begin position="1"/>
        <end position="215"/>
    </location>
</feature>
<dbReference type="Pfam" id="PF00005">
    <property type="entry name" value="ABC_tran"/>
    <property type="match status" value="1"/>
</dbReference>
<dbReference type="InterPro" id="IPR003439">
    <property type="entry name" value="ABC_transporter-like_ATP-bd"/>
</dbReference>
<dbReference type="Proteomes" id="UP000259173">
    <property type="component" value="Unassembled WGS sequence"/>
</dbReference>
<dbReference type="GO" id="GO:0016887">
    <property type="term" value="F:ATP hydrolysis activity"/>
    <property type="evidence" value="ECO:0007669"/>
    <property type="project" value="InterPro"/>
</dbReference>
<sequence>SLDIASGEKIAVIGRNGAGKSTLLQALSGLMQPAKGSLLLDGIDMTHIDPADVRRDVCLLSQNARLFHGTLRENLKLGAPLTNDDMVIDALKTAGAWAYVQRLPLGLDHPLQEGGLGLSGGQRQAILLARLILRKPRVMLLDEPTTAMDEATERDVIASLHRLSSASTLIVATHRMALVEGVDRIIVVDGGAIALDGAKDDVINRLRANDVPSPPRQTTKKSAPTRLFVRPRETDTSREPSSRTELK</sequence>
<comment type="caution">
    <text evidence="5">The sequence shown here is derived from an EMBL/GenBank/DDBJ whole genome shotgun (WGS) entry which is preliminary data.</text>
</comment>
<feature type="compositionally biased region" description="Basic and acidic residues" evidence="3">
    <location>
        <begin position="230"/>
        <end position="247"/>
    </location>
</feature>
<evidence type="ECO:0000256" key="2">
    <source>
        <dbReference type="ARBA" id="ARBA00022840"/>
    </source>
</evidence>
<dbReference type="PROSITE" id="PS50893">
    <property type="entry name" value="ABC_TRANSPORTER_2"/>
    <property type="match status" value="1"/>
</dbReference>
<evidence type="ECO:0000313" key="6">
    <source>
        <dbReference type="Proteomes" id="UP000259173"/>
    </source>
</evidence>
<proteinExistence type="predicted"/>
<dbReference type="SUPFAM" id="SSF52540">
    <property type="entry name" value="P-loop containing nucleoside triphosphate hydrolases"/>
    <property type="match status" value="1"/>
</dbReference>
<keyword evidence="1" id="KW-0547">Nucleotide-binding</keyword>
<keyword evidence="2" id="KW-0067">ATP-binding</keyword>
<dbReference type="InterPro" id="IPR039421">
    <property type="entry name" value="Type_1_exporter"/>
</dbReference>
<name>A0A3B9KYF5_9PROT</name>
<organism evidence="5 6">
    <name type="scientific">Hyphomonas atlantica</name>
    <dbReference type="NCBI Taxonomy" id="1280948"/>
    <lineage>
        <taxon>Bacteria</taxon>
        <taxon>Pseudomonadati</taxon>
        <taxon>Pseudomonadota</taxon>
        <taxon>Alphaproteobacteria</taxon>
        <taxon>Hyphomonadales</taxon>
        <taxon>Hyphomonadaceae</taxon>
        <taxon>Hyphomonas</taxon>
    </lineage>
</organism>
<dbReference type="InterPro" id="IPR027417">
    <property type="entry name" value="P-loop_NTPase"/>
</dbReference>
<evidence type="ECO:0000256" key="3">
    <source>
        <dbReference type="SAM" id="MobiDB-lite"/>
    </source>
</evidence>
<dbReference type="PROSITE" id="PS00211">
    <property type="entry name" value="ABC_TRANSPORTER_1"/>
    <property type="match status" value="1"/>
</dbReference>
<feature type="region of interest" description="Disordered" evidence="3">
    <location>
        <begin position="208"/>
        <end position="247"/>
    </location>
</feature>
<dbReference type="PANTHER" id="PTHR43394:SF1">
    <property type="entry name" value="ATP-BINDING CASSETTE SUB-FAMILY B MEMBER 10, MITOCHONDRIAL"/>
    <property type="match status" value="1"/>
</dbReference>
<dbReference type="PANTHER" id="PTHR43394">
    <property type="entry name" value="ATP-DEPENDENT PERMEASE MDL1, MITOCHONDRIAL"/>
    <property type="match status" value="1"/>
</dbReference>
<dbReference type="EMBL" id="DMBR01000048">
    <property type="protein sequence ID" value="HAE93243.1"/>
    <property type="molecule type" value="Genomic_DNA"/>
</dbReference>
<dbReference type="GO" id="GO:0005524">
    <property type="term" value="F:ATP binding"/>
    <property type="evidence" value="ECO:0007669"/>
    <property type="project" value="UniProtKB-KW"/>
</dbReference>
<dbReference type="AlphaFoldDB" id="A0A3B9KYF5"/>
<evidence type="ECO:0000259" key="4">
    <source>
        <dbReference type="PROSITE" id="PS50893"/>
    </source>
</evidence>
<reference evidence="5 6" key="1">
    <citation type="journal article" date="2018" name="Nat. Biotechnol.">
        <title>A standardized bacterial taxonomy based on genome phylogeny substantially revises the tree of life.</title>
        <authorList>
            <person name="Parks D.H."/>
            <person name="Chuvochina M."/>
            <person name="Waite D.W."/>
            <person name="Rinke C."/>
            <person name="Skarshewski A."/>
            <person name="Chaumeil P.A."/>
            <person name="Hugenholtz P."/>
        </authorList>
    </citation>
    <scope>NUCLEOTIDE SEQUENCE [LARGE SCALE GENOMIC DNA]</scope>
    <source>
        <strain evidence="5">UBA8557</strain>
    </source>
</reference>
<accession>A0A3B9KYF5</accession>
<dbReference type="InterPro" id="IPR003593">
    <property type="entry name" value="AAA+_ATPase"/>
</dbReference>
<protein>
    <submittedName>
        <fullName evidence="5">Type I secretion system permease/ATPase</fullName>
    </submittedName>
</protein>
<feature type="non-terminal residue" evidence="5">
    <location>
        <position position="1"/>
    </location>
</feature>